<comment type="caution">
    <text evidence="1">The sequence shown here is derived from an EMBL/GenBank/DDBJ whole genome shotgun (WGS) entry which is preliminary data.</text>
</comment>
<reference evidence="1 2" key="1">
    <citation type="journal article" date="2014" name="Int. J. Syst. Evol. Microbiol.">
        <title>Complete genome sequence of Corynebacterium casei LMG S-19264T (=DSM 44701T), isolated from a smear-ripened cheese.</title>
        <authorList>
            <consortium name="US DOE Joint Genome Institute (JGI-PGF)"/>
            <person name="Walter F."/>
            <person name="Albersmeier A."/>
            <person name="Kalinowski J."/>
            <person name="Ruckert C."/>
        </authorList>
    </citation>
    <scope>NUCLEOTIDE SEQUENCE [LARGE SCALE GENOMIC DNA]</scope>
    <source>
        <strain evidence="1 2">NBRC 111766</strain>
    </source>
</reference>
<proteinExistence type="predicted"/>
<dbReference type="InterPro" id="IPR011227">
    <property type="entry name" value="UCP029730"/>
</dbReference>
<name>A0AA37U6L7_9RHOB</name>
<gene>
    <name evidence="1" type="ORF">GCM10010873_15350</name>
</gene>
<dbReference type="Proteomes" id="UP001157355">
    <property type="component" value="Unassembled WGS sequence"/>
</dbReference>
<dbReference type="InterPro" id="IPR007709">
    <property type="entry name" value="N-FG_amidohydro"/>
</dbReference>
<organism evidence="1 2">
    <name type="scientific">Cypionkella aquatica</name>
    <dbReference type="NCBI Taxonomy" id="1756042"/>
    <lineage>
        <taxon>Bacteria</taxon>
        <taxon>Pseudomonadati</taxon>
        <taxon>Pseudomonadota</taxon>
        <taxon>Alphaproteobacteria</taxon>
        <taxon>Rhodobacterales</taxon>
        <taxon>Paracoccaceae</taxon>
        <taxon>Cypionkella</taxon>
    </lineage>
</organism>
<dbReference type="SUPFAM" id="SSF53187">
    <property type="entry name" value="Zn-dependent exopeptidases"/>
    <property type="match status" value="1"/>
</dbReference>
<evidence type="ECO:0000313" key="2">
    <source>
        <dbReference type="Proteomes" id="UP001157355"/>
    </source>
</evidence>
<dbReference type="RefSeq" id="WP_284324781.1">
    <property type="nucleotide sequence ID" value="NZ_BSPP01000005.1"/>
</dbReference>
<dbReference type="PIRSF" id="PIRSF029730">
    <property type="entry name" value="UCP029730"/>
    <property type="match status" value="1"/>
</dbReference>
<accession>A0AA37U6L7</accession>
<dbReference type="EMBL" id="BSPP01000005">
    <property type="protein sequence ID" value="GLS86561.1"/>
    <property type="molecule type" value="Genomic_DNA"/>
</dbReference>
<dbReference type="Gene3D" id="3.40.630.40">
    <property type="entry name" value="Zn-dependent exopeptidases"/>
    <property type="match status" value="1"/>
</dbReference>
<keyword evidence="2" id="KW-1185">Reference proteome</keyword>
<dbReference type="Pfam" id="PF05013">
    <property type="entry name" value="FGase"/>
    <property type="match status" value="1"/>
</dbReference>
<sequence>MRAATDAKTPTNAKDFAAAQQAFLPVIENVAAQGRIILVCEHASNHVPPAWGDLGLTEAQRQAHIAWDPGALAVSRGLSQRLDAVLIHAPVSRLVYDCNRAPDMAGAMPARSEVYDIPGNAMISTAERLARTEAVYLPWANGLHGLIATRIALGLRPVVVTIHSFTPVYHGKPRRVEFGVIHDADPHFSVAILNAARKLTGLQAELNAPYSAADDVTHTLRVQATPYGLPNAMLEIRNDLIATAAAAEAMADQLAAVLNMGLVEIQRQAKAS</sequence>
<protein>
    <submittedName>
        <fullName evidence="1">N-formylglutamate amidohydrolase</fullName>
    </submittedName>
</protein>
<dbReference type="AlphaFoldDB" id="A0AA37U6L7"/>
<evidence type="ECO:0000313" key="1">
    <source>
        <dbReference type="EMBL" id="GLS86561.1"/>
    </source>
</evidence>